<keyword evidence="3 6" id="KW-1133">Transmembrane helix</keyword>
<feature type="transmembrane region" description="Helical" evidence="6">
    <location>
        <begin position="258"/>
        <end position="279"/>
    </location>
</feature>
<evidence type="ECO:0000256" key="6">
    <source>
        <dbReference type="SAM" id="Phobius"/>
    </source>
</evidence>
<evidence type="ECO:0000313" key="8">
    <source>
        <dbReference type="Proteomes" id="UP000620104"/>
    </source>
</evidence>
<name>A0A8H3TZ01_9TREE</name>
<reference evidence="7" key="1">
    <citation type="submission" date="2020-07" db="EMBL/GenBank/DDBJ databases">
        <title>Draft Genome Sequence of a Deep-Sea Yeast, Naganishia (Cryptococcus) liquefaciens strain N6.</title>
        <authorList>
            <person name="Han Y.W."/>
            <person name="Kajitani R."/>
            <person name="Morimoto H."/>
            <person name="Parhat M."/>
            <person name="Tsubouchi H."/>
            <person name="Bakenova O."/>
            <person name="Ogata M."/>
            <person name="Argunhan B."/>
            <person name="Aoki R."/>
            <person name="Kajiwara S."/>
            <person name="Itoh T."/>
            <person name="Iwasaki H."/>
        </authorList>
    </citation>
    <scope>NUCLEOTIDE SEQUENCE</scope>
    <source>
        <strain evidence="7">N6</strain>
    </source>
</reference>
<feature type="compositionally biased region" description="Basic and acidic residues" evidence="5">
    <location>
        <begin position="436"/>
        <end position="445"/>
    </location>
</feature>
<evidence type="ECO:0000256" key="4">
    <source>
        <dbReference type="ARBA" id="ARBA00023136"/>
    </source>
</evidence>
<feature type="transmembrane region" description="Helical" evidence="6">
    <location>
        <begin position="122"/>
        <end position="141"/>
    </location>
</feature>
<accession>A0A8H3TZ01</accession>
<proteinExistence type="predicted"/>
<dbReference type="Proteomes" id="UP000620104">
    <property type="component" value="Unassembled WGS sequence"/>
</dbReference>
<gene>
    <name evidence="7" type="ORF">NliqN6_6086</name>
</gene>
<feature type="transmembrane region" description="Helical" evidence="6">
    <location>
        <begin position="190"/>
        <end position="207"/>
    </location>
</feature>
<dbReference type="GO" id="GO:0015095">
    <property type="term" value="F:magnesium ion transmembrane transporter activity"/>
    <property type="evidence" value="ECO:0007669"/>
    <property type="project" value="InterPro"/>
</dbReference>
<feature type="compositionally biased region" description="Polar residues" evidence="5">
    <location>
        <begin position="413"/>
        <end position="432"/>
    </location>
</feature>
<feature type="compositionally biased region" description="Polar residues" evidence="5">
    <location>
        <begin position="352"/>
        <end position="361"/>
    </location>
</feature>
<organism evidence="7 8">
    <name type="scientific">Naganishia liquefaciens</name>
    <dbReference type="NCBI Taxonomy" id="104408"/>
    <lineage>
        <taxon>Eukaryota</taxon>
        <taxon>Fungi</taxon>
        <taxon>Dikarya</taxon>
        <taxon>Basidiomycota</taxon>
        <taxon>Agaricomycotina</taxon>
        <taxon>Tremellomycetes</taxon>
        <taxon>Filobasidiales</taxon>
        <taxon>Filobasidiaceae</taxon>
        <taxon>Naganishia</taxon>
    </lineage>
</organism>
<dbReference type="EMBL" id="BLZA01000049">
    <property type="protein sequence ID" value="GHJ89684.1"/>
    <property type="molecule type" value="Genomic_DNA"/>
</dbReference>
<feature type="region of interest" description="Disordered" evidence="5">
    <location>
        <begin position="332"/>
        <end position="373"/>
    </location>
</feature>
<dbReference type="SUPFAM" id="SSF103481">
    <property type="entry name" value="Multidrug resistance efflux transporter EmrE"/>
    <property type="match status" value="1"/>
</dbReference>
<feature type="region of interest" description="Disordered" evidence="5">
    <location>
        <begin position="389"/>
        <end position="445"/>
    </location>
</feature>
<dbReference type="AlphaFoldDB" id="A0A8H3TZ01"/>
<evidence type="ECO:0000256" key="2">
    <source>
        <dbReference type="ARBA" id="ARBA00022692"/>
    </source>
</evidence>
<evidence type="ECO:0000256" key="3">
    <source>
        <dbReference type="ARBA" id="ARBA00022989"/>
    </source>
</evidence>
<keyword evidence="4 6" id="KW-0472">Membrane</keyword>
<protein>
    <recommendedName>
        <fullName evidence="9">DUF803-domain-containing protein</fullName>
    </recommendedName>
</protein>
<evidence type="ECO:0008006" key="9">
    <source>
        <dbReference type="Google" id="ProtNLM"/>
    </source>
</evidence>
<feature type="transmembrane region" description="Helical" evidence="6">
    <location>
        <begin position="161"/>
        <end position="178"/>
    </location>
</feature>
<comment type="caution">
    <text evidence="7">The sequence shown here is derived from an EMBL/GenBank/DDBJ whole genome shotgun (WGS) entry which is preliminary data.</text>
</comment>
<dbReference type="InterPro" id="IPR037185">
    <property type="entry name" value="EmrE-like"/>
</dbReference>
<dbReference type="PANTHER" id="PTHR12570">
    <property type="match status" value="1"/>
</dbReference>
<feature type="transmembrane region" description="Helical" evidence="6">
    <location>
        <begin position="291"/>
        <end position="309"/>
    </location>
</feature>
<dbReference type="GO" id="GO:0016020">
    <property type="term" value="C:membrane"/>
    <property type="evidence" value="ECO:0007669"/>
    <property type="project" value="UniProtKB-SubCell"/>
</dbReference>
<keyword evidence="2 6" id="KW-0812">Transmembrane</keyword>
<evidence type="ECO:0000313" key="7">
    <source>
        <dbReference type="EMBL" id="GHJ89684.1"/>
    </source>
</evidence>
<dbReference type="Pfam" id="PF05653">
    <property type="entry name" value="Mg_trans_NIPA"/>
    <property type="match status" value="1"/>
</dbReference>
<dbReference type="OrthoDB" id="6428174at2759"/>
<keyword evidence="8" id="KW-1185">Reference proteome</keyword>
<feature type="transmembrane region" description="Helical" evidence="6">
    <location>
        <begin position="6"/>
        <end position="25"/>
    </location>
</feature>
<evidence type="ECO:0000256" key="1">
    <source>
        <dbReference type="ARBA" id="ARBA00004141"/>
    </source>
</evidence>
<sequence>MVEDKYIGLGLAISSSLAIGTSFIITKKGLNDAATTDRGAYSAANPHNPAPGSGARNASDDLAYLRNPIWWMGMATMVVGEVANFAAYTFAPAILVTPLGALSVIIGAILASFLLNEKLGRLGVCGCASCLIGSVIIILHAPADRDVQTVDEILEYAMRPAFLFYVTFVGVFASYMIFKVAPKYGTKNPMVYLSICSLVGSVSVMAIKGFGIALKLTFAGNNQLTHAPTYLFGITVVFCILIQMNYFNKALDTFSTNVVNPIYYVFFSTSTILASAILFQGFNTTGGSESVSLICGFMIIFMGVYLLNISRQAEVKHHTAIESGIINPRMSMSGRPSMDAARTPLWGGGSATYHSDGTNEPSHGRRNDGYDAQGSTLFNAFEEEESVGLRPMRVDFGDDSDESDATVDRPEGTLSNKDLTRINTNINRSSRAPSRRSKDANGARF</sequence>
<feature type="transmembrane region" description="Helical" evidence="6">
    <location>
        <begin position="94"/>
        <end position="115"/>
    </location>
</feature>
<evidence type="ECO:0000256" key="5">
    <source>
        <dbReference type="SAM" id="MobiDB-lite"/>
    </source>
</evidence>
<feature type="transmembrane region" description="Helical" evidence="6">
    <location>
        <begin position="227"/>
        <end position="246"/>
    </location>
</feature>
<dbReference type="PANTHER" id="PTHR12570:SF85">
    <property type="entry name" value="DUF803 DOMAIN MEMBRANE PROTEIN (AFU_ORTHOLOGUE AFUA_1G15880)"/>
    <property type="match status" value="1"/>
</dbReference>
<comment type="subcellular location">
    <subcellularLocation>
        <location evidence="1">Membrane</location>
        <topology evidence="1">Multi-pass membrane protein</topology>
    </subcellularLocation>
</comment>
<dbReference type="InterPro" id="IPR008521">
    <property type="entry name" value="Mg_trans_NIPA"/>
</dbReference>